<dbReference type="Pfam" id="PF17110">
    <property type="entry name" value="TFB6"/>
    <property type="match status" value="1"/>
</dbReference>
<dbReference type="GO" id="GO:0006367">
    <property type="term" value="P:transcription initiation at RNA polymerase II promoter"/>
    <property type="evidence" value="ECO:0007669"/>
    <property type="project" value="EnsemblFungi"/>
</dbReference>
<dbReference type="AlphaFoldDB" id="H2AT03"/>
<dbReference type="Proteomes" id="UP000005220">
    <property type="component" value="Chromosome 3"/>
</dbReference>
<organism evidence="1 2">
    <name type="scientific">Kazachstania africana (strain ATCC 22294 / BCRC 22015 / CBS 2517 / CECT 1963 / NBRC 1671 / NRRL Y-8276)</name>
    <name type="common">Yeast</name>
    <name type="synonym">Kluyveromyces africanus</name>
    <dbReference type="NCBI Taxonomy" id="1071382"/>
    <lineage>
        <taxon>Eukaryota</taxon>
        <taxon>Fungi</taxon>
        <taxon>Dikarya</taxon>
        <taxon>Ascomycota</taxon>
        <taxon>Saccharomycotina</taxon>
        <taxon>Saccharomycetes</taxon>
        <taxon>Saccharomycetales</taxon>
        <taxon>Saccharomycetaceae</taxon>
        <taxon>Kazachstania</taxon>
    </lineage>
</organism>
<protein>
    <submittedName>
        <fullName evidence="1">Uncharacterized protein</fullName>
    </submittedName>
</protein>
<dbReference type="RefSeq" id="XP_003956638.1">
    <property type="nucleotide sequence ID" value="XM_003956589.1"/>
</dbReference>
<proteinExistence type="predicted"/>
<dbReference type="HOGENOM" id="CLU_061844_0_0_1"/>
<dbReference type="InParanoid" id="H2AT03"/>
<dbReference type="PANTHER" id="PTHR37781">
    <property type="entry name" value="TFIIH COMPLEX SUBUNIT"/>
    <property type="match status" value="1"/>
</dbReference>
<dbReference type="InterPro" id="IPR031349">
    <property type="entry name" value="Tfb6"/>
</dbReference>
<dbReference type="STRING" id="1071382.H2AT03"/>
<keyword evidence="2" id="KW-1185">Reference proteome</keyword>
<dbReference type="OrthoDB" id="2567806at2759"/>
<gene>
    <name evidence="1" type="primary">KAFR0C05120</name>
    <name evidence="1" type="ORF">KAFR_0C05120</name>
</gene>
<dbReference type="KEGG" id="kaf:KAFR_0C05120"/>
<dbReference type="GO" id="GO:0006289">
    <property type="term" value="P:nucleotide-excision repair"/>
    <property type="evidence" value="ECO:0007669"/>
    <property type="project" value="EnsemblFungi"/>
</dbReference>
<evidence type="ECO:0000313" key="1">
    <source>
        <dbReference type="EMBL" id="CCF57503.1"/>
    </source>
</evidence>
<name>H2AT03_KAZAF</name>
<dbReference type="PANTHER" id="PTHR37781:SF1">
    <property type="entry name" value="ADR380WP"/>
    <property type="match status" value="1"/>
</dbReference>
<accession>H2AT03</accession>
<dbReference type="FunCoup" id="H2AT03">
    <property type="interactions" value="28"/>
</dbReference>
<dbReference type="GO" id="GO:0005675">
    <property type="term" value="C:transcription factor TFIIH holo complex"/>
    <property type="evidence" value="ECO:0007669"/>
    <property type="project" value="EnsemblFungi"/>
</dbReference>
<dbReference type="eggNOG" id="ENOG502QZN7">
    <property type="taxonomic scope" value="Eukaryota"/>
</dbReference>
<evidence type="ECO:0000313" key="2">
    <source>
        <dbReference type="Proteomes" id="UP000005220"/>
    </source>
</evidence>
<sequence>MQSEPETPLHAQPDEHLNLNDLKELDQQDIADLDLNPGLEDSIPATPIPSGINIASKRSLDDTTNEIQFDNFEDFAPQVNIRSPFSSNTNLSSLAHTLPDLDRSTRLRQLSMSQQSKFISYVDQQLLAIQRKFVQSRGLNDKLGYVTLSELLKDVKALLDFIWYSIDGLVSTEHLLQFSKEELNSKISSWEQEVLQKDQQTVKSSDFGQTYYIMRIADDLMDYVEKFEIAPSDRETISKLFKLFFILDRIFKLLIVGLNANNIKLNQTDVIRFIGIAERSRMKLPLFFEHCNIHGYHFELSKIYEESLDLCPC</sequence>
<reference evidence="1 2" key="1">
    <citation type="journal article" date="2011" name="Proc. Natl. Acad. Sci. U.S.A.">
        <title>Evolutionary erosion of yeast sex chromosomes by mating-type switching accidents.</title>
        <authorList>
            <person name="Gordon J.L."/>
            <person name="Armisen D."/>
            <person name="Proux-Wera E."/>
            <person name="Oheigeartaigh S.S."/>
            <person name="Byrne K.P."/>
            <person name="Wolfe K.H."/>
        </authorList>
    </citation>
    <scope>NUCLEOTIDE SEQUENCE [LARGE SCALE GENOMIC DNA]</scope>
    <source>
        <strain evidence="2">ATCC 22294 / BCRC 22015 / CBS 2517 / CECT 1963 / NBRC 1671 / NRRL Y-8276</strain>
    </source>
</reference>
<dbReference type="EMBL" id="HE650823">
    <property type="protein sequence ID" value="CCF57503.1"/>
    <property type="molecule type" value="Genomic_DNA"/>
</dbReference>
<dbReference type="GeneID" id="13885421"/>